<dbReference type="EMBL" id="FMTT01000060">
    <property type="protein sequence ID" value="SCW83135.1"/>
    <property type="molecule type" value="Genomic_DNA"/>
</dbReference>
<protein>
    <recommendedName>
        <fullName evidence="3">Wadjet protein JetD C-terminal domain-containing protein</fullName>
    </recommendedName>
</protein>
<sequence length="371" mass="43289">MNELISQFLNRIKSGERKKFNTLQLEKKVIQNFNNLKQYDEVGGSKRFSLCIQQFMATGILIKPTTAKAINIGSSNLCEWYWLRAAQPAEEWSYNQILEVSDLIDLTFYIKNPKLQTSDVWAKIKCIHKFLQTRHLRVPISREQRSLQIFSGLSPWVETETKEKWLGSETGKVFLKRLNINLNHLVAYTLREPFIYYNNPRSSEVKEVLVLEGLSAYDTCKRMLYENIPWCFGPEPDLIIFGAGFQILGNFEYIIELDCKPSNITVRYVGDVDPEGYKIYTEFKRVYSPYDYNIVQSDSMYEWMLKYGFHAKAPILTEQKINDRQFATFISEIKSEEAIERILMLKIRHERVAQEVFNLEAILESSTVGGD</sequence>
<dbReference type="AlphaFoldDB" id="A0A1G4TQV2"/>
<dbReference type="GO" id="GO:0003677">
    <property type="term" value="F:DNA binding"/>
    <property type="evidence" value="ECO:0007669"/>
    <property type="project" value="InterPro"/>
</dbReference>
<evidence type="ECO:0008006" key="3">
    <source>
        <dbReference type="Google" id="ProtNLM"/>
    </source>
</evidence>
<gene>
    <name evidence="1" type="ORF">SAMN04487970_10609</name>
</gene>
<accession>A0A1G4TQV2</accession>
<organism evidence="1 2">
    <name type="scientific">Paenibacillus tianmuensis</name>
    <dbReference type="NCBI Taxonomy" id="624147"/>
    <lineage>
        <taxon>Bacteria</taxon>
        <taxon>Bacillati</taxon>
        <taxon>Bacillota</taxon>
        <taxon>Bacilli</taxon>
        <taxon>Bacillales</taxon>
        <taxon>Paenibacillaceae</taxon>
        <taxon>Paenibacillus</taxon>
    </lineage>
</organism>
<name>A0A1G4TQV2_9BACL</name>
<dbReference type="GO" id="GO:0005694">
    <property type="term" value="C:chromosome"/>
    <property type="evidence" value="ECO:0007669"/>
    <property type="project" value="InterPro"/>
</dbReference>
<evidence type="ECO:0000313" key="2">
    <source>
        <dbReference type="Proteomes" id="UP000198601"/>
    </source>
</evidence>
<dbReference type="InterPro" id="IPR036078">
    <property type="entry name" value="Spo11/TopoVI_A_sf"/>
</dbReference>
<evidence type="ECO:0000313" key="1">
    <source>
        <dbReference type="EMBL" id="SCW83135.1"/>
    </source>
</evidence>
<dbReference type="SUPFAM" id="SSF56726">
    <property type="entry name" value="DNA topoisomerase IV, alpha subunit"/>
    <property type="match status" value="1"/>
</dbReference>
<dbReference type="STRING" id="624147.SAMN04487970_10609"/>
<reference evidence="2" key="1">
    <citation type="submission" date="2016-10" db="EMBL/GenBank/DDBJ databases">
        <authorList>
            <person name="Varghese N."/>
            <person name="Submissions S."/>
        </authorList>
    </citation>
    <scope>NUCLEOTIDE SEQUENCE [LARGE SCALE GENOMIC DNA]</scope>
    <source>
        <strain evidence="2">CGMCC 1.8946</strain>
    </source>
</reference>
<dbReference type="Proteomes" id="UP000198601">
    <property type="component" value="Unassembled WGS sequence"/>
</dbReference>
<keyword evidence="2" id="KW-1185">Reference proteome</keyword>
<proteinExistence type="predicted"/>